<reference evidence="1" key="1">
    <citation type="submission" date="2021-01" db="EMBL/GenBank/DDBJ databases">
        <title>Whole genome shotgun sequence of Spirilliplanes yamanashiensis NBRC 15828.</title>
        <authorList>
            <person name="Komaki H."/>
            <person name="Tamura T."/>
        </authorList>
    </citation>
    <scope>NUCLEOTIDE SEQUENCE</scope>
    <source>
        <strain evidence="1">NBRC 15828</strain>
    </source>
</reference>
<dbReference type="Proteomes" id="UP000652013">
    <property type="component" value="Unassembled WGS sequence"/>
</dbReference>
<keyword evidence="2" id="KW-1185">Reference proteome</keyword>
<gene>
    <name evidence="1" type="ORF">Sya03_30820</name>
</gene>
<dbReference type="AlphaFoldDB" id="A0A8J3Y9L2"/>
<accession>A0A8J3Y9L2</accession>
<evidence type="ECO:0000313" key="2">
    <source>
        <dbReference type="Proteomes" id="UP000652013"/>
    </source>
</evidence>
<organism evidence="1 2">
    <name type="scientific">Spirilliplanes yamanashiensis</name>
    <dbReference type="NCBI Taxonomy" id="42233"/>
    <lineage>
        <taxon>Bacteria</taxon>
        <taxon>Bacillati</taxon>
        <taxon>Actinomycetota</taxon>
        <taxon>Actinomycetes</taxon>
        <taxon>Micromonosporales</taxon>
        <taxon>Micromonosporaceae</taxon>
        <taxon>Spirilliplanes</taxon>
    </lineage>
</organism>
<protein>
    <submittedName>
        <fullName evidence="1">Uncharacterized protein</fullName>
    </submittedName>
</protein>
<sequence>MTLWPEGAHLTIGLWFDRPVLPSALRAVGDALEAEGGRYTGAVYVGPPAVPFDWVFDIEGLSHVHDAAASAVRDRMADGTAYRVSMALPGVGPAALTFEGTPGAVLPASGHPVDVVMESDVLFIPPEHRDDDERAAAQALQAAVLRYLEACCTALDPAYALVHVEEATPTPAALAAGGRLGGDVFVSRRLAGLDGLGTALADVARVSETLDWETGTFYSSDFLAETPDRPALVAAWTAASAVIADLLRHDR</sequence>
<comment type="caution">
    <text evidence="1">The sequence shown here is derived from an EMBL/GenBank/DDBJ whole genome shotgun (WGS) entry which is preliminary data.</text>
</comment>
<evidence type="ECO:0000313" key="1">
    <source>
        <dbReference type="EMBL" id="GIJ03730.1"/>
    </source>
</evidence>
<dbReference type="RefSeq" id="WP_203939001.1">
    <property type="nucleotide sequence ID" value="NZ_BAAAGJ010000002.1"/>
</dbReference>
<dbReference type="EMBL" id="BOOY01000024">
    <property type="protein sequence ID" value="GIJ03730.1"/>
    <property type="molecule type" value="Genomic_DNA"/>
</dbReference>
<proteinExistence type="predicted"/>
<name>A0A8J3Y9L2_9ACTN</name>